<proteinExistence type="predicted"/>
<organism evidence="1">
    <name type="scientific">bacterium 19MO03SA05</name>
    <dbReference type="NCBI Taxonomy" id="2920620"/>
    <lineage>
        <taxon>Bacteria</taxon>
    </lineage>
</organism>
<reference evidence="1" key="1">
    <citation type="submission" date="2022-03" db="EMBL/GenBank/DDBJ databases">
        <title>Sea Food Isolates.</title>
        <authorList>
            <person name="Li c."/>
        </authorList>
    </citation>
    <scope>NUCLEOTIDE SEQUENCE</scope>
    <source>
        <strain evidence="1">19MO03SA05</strain>
    </source>
</reference>
<accession>A0AAU6VBS2</accession>
<sequence length="870" mass="98738">MMTNPRQRLCDISPALEQEFMELHYKIENGSIKASKVTVKGYRNGLLQGIKAWPEVSADHLAHLQNHGVKSLRDQKYWLHLEIAAFSNLEKQKAVAFTRSLDFLYRLIHPENYTGKPTFVAVHGSLVGLLDIYLKSELLGDSVRSAITKFVDSEALSKATKVAVVQQVVSIIKALASDENSDVMVLLESVLDEGHLIEAGIKKHRVMPVRSQLRAFIEVVYPDLFYRQKLLIGGRSLDVTELHATSKTALMQIKALVGNTYYSGEYGHSSGGIKGRLSCAIRTILRFVTKDEYFKKLFMEVGLDALAANDYRPLKDIFQYYKQYEATSVANLYEHYSGVEVSQRILFQDILCFENEGSGKVKTLDISYISEICSKLREDIVRIHEEETELIGQKNYGAETLHARFSKLVKVFSSYCNRGAIKGLGLSLLSANDGNIQLDILSRIQADVLTKSVSRRTAEGYISAIRWLCGITGQKFINAYRVTSNRHAVHASRMKSCDTYTLDEVRELTFHIEKGILKNDWPLQDKLAMYFARIQIKTCWNTSSIAKIECSDIQQIDIPTSNRPITILVQKPRKSYQTDHFNFDYKSSRSAIHDLLTVRDTLTRSTRSKYAGYDNSRFLFIYEELDQLKTINYNGIVARIATILMGLGCSIKYNSVKLRKTGSNEVYRQLSKDFRRYKDAFKHTYPTFIKNYQRVNEASSKATLSDAAKIMEQYFSGKELSTEIKIVTEYEYGTQLTPVGGCNAEKGSKEAHYYAKQNRLLASNKIDRCGDFMACIWCKHYRVVADADHVWQLLSFKDYVLGDMQGAIAHFSDVSLQKQAHRALSERVDEIISKLKITNSSQVSLGRTLFKNNGLHPVWNYAISDIAGVI</sequence>
<name>A0AAU6VBS2_UNCXX</name>
<evidence type="ECO:0000313" key="1">
    <source>
        <dbReference type="EMBL" id="XAG83862.1"/>
    </source>
</evidence>
<protein>
    <submittedName>
        <fullName evidence="1">Uncharacterized protein</fullName>
    </submittedName>
</protein>
<dbReference type="EMBL" id="CP095350">
    <property type="protein sequence ID" value="XAG83862.1"/>
    <property type="molecule type" value="Genomic_DNA"/>
</dbReference>
<dbReference type="AlphaFoldDB" id="A0AAU6VBS2"/>
<gene>
    <name evidence="1" type="ORF">MRM63_09835</name>
</gene>